<evidence type="ECO:0000256" key="6">
    <source>
        <dbReference type="ARBA" id="ARBA00022777"/>
    </source>
</evidence>
<keyword evidence="5" id="KW-0547">Nucleotide-binding</keyword>
<evidence type="ECO:0000256" key="1">
    <source>
        <dbReference type="ARBA" id="ARBA00000085"/>
    </source>
</evidence>
<keyword evidence="3" id="KW-0597">Phosphoprotein</keyword>
<keyword evidence="9" id="KW-0812">Transmembrane</keyword>
<dbReference type="InterPro" id="IPR011712">
    <property type="entry name" value="Sig_transdc_His_kin_sub3_dim/P"/>
</dbReference>
<evidence type="ECO:0000256" key="7">
    <source>
        <dbReference type="ARBA" id="ARBA00022840"/>
    </source>
</evidence>
<keyword evidence="9" id="KW-1133">Transmembrane helix</keyword>
<accession>A0ABP8K339</accession>
<evidence type="ECO:0000259" key="10">
    <source>
        <dbReference type="Pfam" id="PF07730"/>
    </source>
</evidence>
<reference evidence="12" key="1">
    <citation type="journal article" date="2019" name="Int. J. Syst. Evol. Microbiol.">
        <title>The Global Catalogue of Microorganisms (GCM) 10K type strain sequencing project: providing services to taxonomists for standard genome sequencing and annotation.</title>
        <authorList>
            <consortium name="The Broad Institute Genomics Platform"/>
            <consortium name="The Broad Institute Genome Sequencing Center for Infectious Disease"/>
            <person name="Wu L."/>
            <person name="Ma J."/>
        </authorList>
    </citation>
    <scope>NUCLEOTIDE SEQUENCE [LARGE SCALE GENOMIC DNA]</scope>
    <source>
        <strain evidence="12">JCM 17738</strain>
    </source>
</reference>
<evidence type="ECO:0000256" key="3">
    <source>
        <dbReference type="ARBA" id="ARBA00022553"/>
    </source>
</evidence>
<evidence type="ECO:0000313" key="12">
    <source>
        <dbReference type="Proteomes" id="UP001500390"/>
    </source>
</evidence>
<feature type="transmembrane region" description="Helical" evidence="9">
    <location>
        <begin position="103"/>
        <end position="126"/>
    </location>
</feature>
<dbReference type="EMBL" id="BAABFX010000036">
    <property type="protein sequence ID" value="GAA4399563.1"/>
    <property type="molecule type" value="Genomic_DNA"/>
</dbReference>
<protein>
    <recommendedName>
        <fullName evidence="2">histidine kinase</fullName>
        <ecNumber evidence="2">2.7.13.3</ecNumber>
    </recommendedName>
</protein>
<gene>
    <name evidence="11" type="ORF">GCM10023153_25780</name>
</gene>
<evidence type="ECO:0000256" key="4">
    <source>
        <dbReference type="ARBA" id="ARBA00022679"/>
    </source>
</evidence>
<feature type="domain" description="Signal transduction histidine kinase subgroup 3 dimerisation and phosphoacceptor" evidence="10">
    <location>
        <begin position="160"/>
        <end position="225"/>
    </location>
</feature>
<dbReference type="InterPro" id="IPR050482">
    <property type="entry name" value="Sensor_HK_TwoCompSys"/>
</dbReference>
<name>A0ABP8K339_9MICO</name>
<feature type="transmembrane region" description="Helical" evidence="9">
    <location>
        <begin position="72"/>
        <end position="91"/>
    </location>
</feature>
<comment type="catalytic activity">
    <reaction evidence="1">
        <text>ATP + protein L-histidine = ADP + protein N-phospho-L-histidine.</text>
        <dbReference type="EC" id="2.7.13.3"/>
    </reaction>
</comment>
<dbReference type="CDD" id="cd16917">
    <property type="entry name" value="HATPase_UhpB-NarQ-NarX-like"/>
    <property type="match status" value="1"/>
</dbReference>
<keyword evidence="6" id="KW-0418">Kinase</keyword>
<dbReference type="Gene3D" id="1.20.5.1930">
    <property type="match status" value="1"/>
</dbReference>
<keyword evidence="9" id="KW-0472">Membrane</keyword>
<evidence type="ECO:0000256" key="2">
    <source>
        <dbReference type="ARBA" id="ARBA00012438"/>
    </source>
</evidence>
<keyword evidence="12" id="KW-1185">Reference proteome</keyword>
<proteinExistence type="predicted"/>
<organism evidence="11 12">
    <name type="scientific">Ornithinibacter aureus</name>
    <dbReference type="NCBI Taxonomy" id="622664"/>
    <lineage>
        <taxon>Bacteria</taxon>
        <taxon>Bacillati</taxon>
        <taxon>Actinomycetota</taxon>
        <taxon>Actinomycetes</taxon>
        <taxon>Micrococcales</taxon>
        <taxon>Intrasporangiaceae</taxon>
        <taxon>Ornithinibacter</taxon>
    </lineage>
</organism>
<keyword evidence="8" id="KW-0902">Two-component regulatory system</keyword>
<dbReference type="Gene3D" id="3.30.565.10">
    <property type="entry name" value="Histidine kinase-like ATPase, C-terminal domain"/>
    <property type="match status" value="1"/>
</dbReference>
<dbReference type="Proteomes" id="UP001500390">
    <property type="component" value="Unassembled WGS sequence"/>
</dbReference>
<sequence>MGTAQSGWSALAGGLLAAAVAVRRGWWWAAVALAVTAGLLQVVVGDLNIVADLAFAPVAFTLGAHRSRAVRQAGLVASILGVAGAATWAGVEATGSQGTGGPALSVAGMATAAALVLVGGWVTGYVRWQRREALRAHLDAQLRAAEERRLRDLVAIERDRLRIAADMHDVIAHSWAVVAAQADGARYAMRTDPAAAEDALGVIGETARGAMTDVRRLLGRLRDAELAADDDLGGPDELVTRMRASGMTVDVHREGTPDPAVAGAARLVLAEALTNALKHGDLSVPVRIEEAGGPVHRLTVTNRRGSPGAPGEGHGLRGMRERVERAGGRLTAGPTADGRWVVDAELPRAGAS</sequence>
<dbReference type="Pfam" id="PF07730">
    <property type="entry name" value="HisKA_3"/>
    <property type="match status" value="1"/>
</dbReference>
<evidence type="ECO:0000256" key="8">
    <source>
        <dbReference type="ARBA" id="ARBA00023012"/>
    </source>
</evidence>
<keyword evidence="4" id="KW-0808">Transferase</keyword>
<dbReference type="PANTHER" id="PTHR24421:SF10">
    <property type="entry name" value="NITRATE_NITRITE SENSOR PROTEIN NARQ"/>
    <property type="match status" value="1"/>
</dbReference>
<evidence type="ECO:0000256" key="5">
    <source>
        <dbReference type="ARBA" id="ARBA00022741"/>
    </source>
</evidence>
<dbReference type="InterPro" id="IPR036890">
    <property type="entry name" value="HATPase_C_sf"/>
</dbReference>
<feature type="transmembrane region" description="Helical" evidence="9">
    <location>
        <begin position="27"/>
        <end position="60"/>
    </location>
</feature>
<comment type="caution">
    <text evidence="11">The sequence shown here is derived from an EMBL/GenBank/DDBJ whole genome shotgun (WGS) entry which is preliminary data.</text>
</comment>
<dbReference type="SUPFAM" id="SSF55874">
    <property type="entry name" value="ATPase domain of HSP90 chaperone/DNA topoisomerase II/histidine kinase"/>
    <property type="match status" value="1"/>
</dbReference>
<evidence type="ECO:0000313" key="11">
    <source>
        <dbReference type="EMBL" id="GAA4399563.1"/>
    </source>
</evidence>
<keyword evidence="7" id="KW-0067">ATP-binding</keyword>
<dbReference type="EC" id="2.7.13.3" evidence="2"/>
<evidence type="ECO:0000256" key="9">
    <source>
        <dbReference type="SAM" id="Phobius"/>
    </source>
</evidence>
<dbReference type="PANTHER" id="PTHR24421">
    <property type="entry name" value="NITRATE/NITRITE SENSOR PROTEIN NARX-RELATED"/>
    <property type="match status" value="1"/>
</dbReference>